<dbReference type="AlphaFoldDB" id="T0JS23"/>
<name>T0JS23_9BACT</name>
<proteinExistence type="predicted"/>
<dbReference type="eggNOG" id="COG2165">
    <property type="taxonomic scope" value="Bacteria"/>
</dbReference>
<evidence type="ECO:0008006" key="4">
    <source>
        <dbReference type="Google" id="ProtNLM"/>
    </source>
</evidence>
<keyword evidence="1" id="KW-1133">Transmembrane helix</keyword>
<dbReference type="EMBL" id="AUPZ01000007">
    <property type="protein sequence ID" value="EQB39657.1"/>
    <property type="molecule type" value="Genomic_DNA"/>
</dbReference>
<keyword evidence="1" id="KW-0472">Membrane</keyword>
<dbReference type="Pfam" id="PF07963">
    <property type="entry name" value="N_methyl"/>
    <property type="match status" value="1"/>
</dbReference>
<gene>
    <name evidence="2" type="ORF">M947_06590</name>
</gene>
<protein>
    <recommendedName>
        <fullName evidence="4">Type II secretion system protein</fullName>
    </recommendedName>
</protein>
<accession>T0JS23</accession>
<evidence type="ECO:0000313" key="3">
    <source>
        <dbReference type="Proteomes" id="UP000015520"/>
    </source>
</evidence>
<comment type="caution">
    <text evidence="2">The sequence shown here is derived from an EMBL/GenBank/DDBJ whole genome shotgun (WGS) entry which is preliminary data.</text>
</comment>
<dbReference type="PATRIC" id="fig|1172190.3.peg.1277"/>
<dbReference type="STRING" id="1172190.M947_06590"/>
<dbReference type="Proteomes" id="UP000015520">
    <property type="component" value="Unassembled WGS sequence"/>
</dbReference>
<keyword evidence="3" id="KW-1185">Reference proteome</keyword>
<dbReference type="NCBIfam" id="TIGR02532">
    <property type="entry name" value="IV_pilin_GFxxxE"/>
    <property type="match status" value="1"/>
</dbReference>
<organism evidence="2 3">
    <name type="scientific">Sulfurimonas hongkongensis</name>
    <dbReference type="NCBI Taxonomy" id="1172190"/>
    <lineage>
        <taxon>Bacteria</taxon>
        <taxon>Pseudomonadati</taxon>
        <taxon>Campylobacterota</taxon>
        <taxon>Epsilonproteobacteria</taxon>
        <taxon>Campylobacterales</taxon>
        <taxon>Sulfurimonadaceae</taxon>
        <taxon>Sulfurimonas</taxon>
    </lineage>
</organism>
<evidence type="ECO:0000313" key="2">
    <source>
        <dbReference type="EMBL" id="EQB39657.1"/>
    </source>
</evidence>
<dbReference type="InterPro" id="IPR012902">
    <property type="entry name" value="N_methyl_site"/>
</dbReference>
<feature type="transmembrane region" description="Helical" evidence="1">
    <location>
        <begin position="12"/>
        <end position="36"/>
    </location>
</feature>
<dbReference type="RefSeq" id="WP_021287580.1">
    <property type="nucleotide sequence ID" value="NZ_AUPZ01000007.1"/>
</dbReference>
<reference evidence="2 3" key="1">
    <citation type="submission" date="2013-07" db="EMBL/GenBank/DDBJ databases">
        <title>Sulfurimonas hongkongensis AST-10 Genome Sequencing.</title>
        <authorList>
            <person name="Cai L."/>
            <person name="Zhang T."/>
        </authorList>
    </citation>
    <scope>NUCLEOTIDE SEQUENCE [LARGE SCALE GENOMIC DNA]</scope>
    <source>
        <strain evidence="2 3">AST-10</strain>
    </source>
</reference>
<evidence type="ECO:0000256" key="1">
    <source>
        <dbReference type="SAM" id="Phobius"/>
    </source>
</evidence>
<keyword evidence="1" id="KW-0812">Transmembrane</keyword>
<dbReference type="OrthoDB" id="5334506at2"/>
<sequence length="207" mass="22812">MVKRTKQPNRGAFTLIELIFAIVIISISVVSLPMMIQVNNKSMEDSMVQEAIFAASAELMGASAGYWDANSMADNAVSNLSRVIDIGSTCENNSSSPTNRLRPGHIAQPLHRRCVDDLITVVSPANTLSNTYPNLNNAEHISKPIFLNPNPQTSGYKNDYNSSLDIVQADNIKFIEINVTDTAGNLVTRLRMQSANIGEIDYYKRTF</sequence>